<evidence type="ECO:0000256" key="2">
    <source>
        <dbReference type="SAM" id="SignalP"/>
    </source>
</evidence>
<evidence type="ECO:0000313" key="4">
    <source>
        <dbReference type="Proteomes" id="UP001165583"/>
    </source>
</evidence>
<dbReference type="Proteomes" id="UP001165583">
    <property type="component" value="Unassembled WGS sequence"/>
</dbReference>
<dbReference type="InterPro" id="IPR024572">
    <property type="entry name" value="RcnB"/>
</dbReference>
<dbReference type="Gene3D" id="3.10.450.160">
    <property type="entry name" value="inner membrane protein cigr"/>
    <property type="match status" value="1"/>
</dbReference>
<comment type="caution">
    <text evidence="3">The sequence shown here is derived from an EMBL/GenBank/DDBJ whole genome shotgun (WGS) entry which is preliminary data.</text>
</comment>
<evidence type="ECO:0000313" key="3">
    <source>
        <dbReference type="EMBL" id="MCT2398839.1"/>
    </source>
</evidence>
<feature type="compositionally biased region" description="Low complexity" evidence="1">
    <location>
        <begin position="20"/>
        <end position="40"/>
    </location>
</feature>
<proteinExistence type="predicted"/>
<keyword evidence="4" id="KW-1185">Reference proteome</keyword>
<keyword evidence="2" id="KW-0732">Signal</keyword>
<reference evidence="3" key="1">
    <citation type="submission" date="2022-09" db="EMBL/GenBank/DDBJ databases">
        <title>Novosphingobium sp. Nov., a polycyclic aromatic hydrocarbon-degrading bacterium isolated form mangrove sediments in HongKong.</title>
        <authorList>
            <person name="Hu Z."/>
        </authorList>
    </citation>
    <scope>NUCLEOTIDE SEQUENCE</scope>
    <source>
        <strain evidence="3">HK4-1</strain>
    </source>
</reference>
<sequence>MRLFSAALIAASLAVSGMAAPAMAQQQKPPQQQSHNQNQNKGPSKSGQGTAKKVEKKKVYKTFRKGEKFDRRYARNYQIVDYRKYKRLPAPRKGYRYVRAGSDVLLIGTSTFKVYAVYSGLIR</sequence>
<accession>A0ABT2I217</accession>
<dbReference type="RefSeq" id="WP_260044366.1">
    <property type="nucleotide sequence ID" value="NZ_JANZXA010000002.1"/>
</dbReference>
<feature type="chain" id="PRO_5046467723" evidence="2">
    <location>
        <begin position="25"/>
        <end position="123"/>
    </location>
</feature>
<feature type="region of interest" description="Disordered" evidence="1">
    <location>
        <begin position="20"/>
        <end position="57"/>
    </location>
</feature>
<organism evidence="3 4">
    <name type="scientific">Novosphingobium mangrovi</name>
    <name type="common">ex Huang et al. 2023</name>
    <dbReference type="NCBI Taxonomy" id="2976432"/>
    <lineage>
        <taxon>Bacteria</taxon>
        <taxon>Pseudomonadati</taxon>
        <taxon>Pseudomonadota</taxon>
        <taxon>Alphaproteobacteria</taxon>
        <taxon>Sphingomonadales</taxon>
        <taxon>Sphingomonadaceae</taxon>
        <taxon>Novosphingobium</taxon>
    </lineage>
</organism>
<dbReference type="Pfam" id="PF11776">
    <property type="entry name" value="RcnB"/>
    <property type="match status" value="1"/>
</dbReference>
<protein>
    <submittedName>
        <fullName evidence="3">RcnB family protein</fullName>
    </submittedName>
</protein>
<evidence type="ECO:0000256" key="1">
    <source>
        <dbReference type="SAM" id="MobiDB-lite"/>
    </source>
</evidence>
<feature type="signal peptide" evidence="2">
    <location>
        <begin position="1"/>
        <end position="24"/>
    </location>
</feature>
<name>A0ABT2I217_9SPHN</name>
<gene>
    <name evidence="3" type="ORF">NZK81_04720</name>
</gene>
<dbReference type="EMBL" id="JANZXA010000002">
    <property type="protein sequence ID" value="MCT2398839.1"/>
    <property type="molecule type" value="Genomic_DNA"/>
</dbReference>